<keyword evidence="7" id="KW-0862">Zinc</keyword>
<dbReference type="PANTHER" id="PTHR46494">
    <property type="entry name" value="CORA FAMILY METAL ION TRANSPORTER (EUROFUNG)"/>
    <property type="match status" value="1"/>
</dbReference>
<comment type="subcellular location">
    <subcellularLocation>
        <location evidence="1">Cell membrane</location>
        <topology evidence="1">Multi-pass membrane protein</topology>
    </subcellularLocation>
</comment>
<dbReference type="Gene3D" id="1.20.58.340">
    <property type="entry name" value="Magnesium transport protein CorA, transmembrane region"/>
    <property type="match status" value="2"/>
</dbReference>
<dbReference type="OrthoDB" id="9803484at2"/>
<evidence type="ECO:0000256" key="1">
    <source>
        <dbReference type="ARBA" id="ARBA00004651"/>
    </source>
</evidence>
<name>A0A396RMP0_9SPHN</name>
<evidence type="ECO:0000256" key="4">
    <source>
        <dbReference type="ARBA" id="ARBA00022475"/>
    </source>
</evidence>
<evidence type="ECO:0000256" key="2">
    <source>
        <dbReference type="ARBA" id="ARBA00009765"/>
    </source>
</evidence>
<keyword evidence="4" id="KW-1003">Cell membrane</keyword>
<sequence>MSGFAYLVHDERVDAAPPDGALTQSCAFAWIHLDGRTDETTAWIQGRARLDPLVAGALVATESRPRTEFVNGGALVNLRGRSSEEMRASDPLASLRLWAEKGRVISVSRLPLVALPAVRAAIEAGRIRDPGDLIAALASAITADLDPEVGELGDRLDDCEEMIDGDKTVELRRTVAKARSQAIGYRRFVAPQRLALERLAETEADWLDEADRRHLREAADRAARMTEELESIRERAALIHEALTDLRAETIDSRSLIIAIVAMIFLPLTFITGLLGMNVQGIPYAEEPWAFWGVVALCLALALGVAAYFIREHWVSH</sequence>
<dbReference type="SUPFAM" id="SSF144083">
    <property type="entry name" value="Magnesium transport protein CorA, transmembrane region"/>
    <property type="match status" value="1"/>
</dbReference>
<dbReference type="GO" id="GO:0005886">
    <property type="term" value="C:plasma membrane"/>
    <property type="evidence" value="ECO:0007669"/>
    <property type="project" value="UniProtKB-SubCell"/>
</dbReference>
<dbReference type="GO" id="GO:0050897">
    <property type="term" value="F:cobalt ion binding"/>
    <property type="evidence" value="ECO:0007669"/>
    <property type="project" value="TreeGrafter"/>
</dbReference>
<keyword evidence="13" id="KW-1185">Reference proteome</keyword>
<keyword evidence="10 11" id="KW-0472">Membrane</keyword>
<keyword evidence="8 11" id="KW-1133">Transmembrane helix</keyword>
<dbReference type="SUPFAM" id="SSF143865">
    <property type="entry name" value="CorA soluble domain-like"/>
    <property type="match status" value="1"/>
</dbReference>
<evidence type="ECO:0000256" key="11">
    <source>
        <dbReference type="SAM" id="Phobius"/>
    </source>
</evidence>
<gene>
    <name evidence="12" type="ORF">D1610_09735</name>
</gene>
<evidence type="ECO:0000256" key="9">
    <source>
        <dbReference type="ARBA" id="ARBA00023065"/>
    </source>
</evidence>
<dbReference type="GO" id="GO:0015095">
    <property type="term" value="F:magnesium ion transmembrane transporter activity"/>
    <property type="evidence" value="ECO:0007669"/>
    <property type="project" value="TreeGrafter"/>
</dbReference>
<feature type="transmembrane region" description="Helical" evidence="11">
    <location>
        <begin position="289"/>
        <end position="310"/>
    </location>
</feature>
<dbReference type="CDD" id="cd12833">
    <property type="entry name" value="ZntB-like_1"/>
    <property type="match status" value="1"/>
</dbReference>
<dbReference type="RefSeq" id="WP_118863973.1">
    <property type="nucleotide sequence ID" value="NZ_QWLV01000003.1"/>
</dbReference>
<dbReference type="InterPro" id="IPR045863">
    <property type="entry name" value="CorA_TM1_TM2"/>
</dbReference>
<protein>
    <submittedName>
        <fullName evidence="12">Zinc transporter ZntB</fullName>
    </submittedName>
</protein>
<accession>A0A396RMP0</accession>
<evidence type="ECO:0000313" key="12">
    <source>
        <dbReference type="EMBL" id="RHW17707.1"/>
    </source>
</evidence>
<evidence type="ECO:0000256" key="6">
    <source>
        <dbReference type="ARBA" id="ARBA00022692"/>
    </source>
</evidence>
<dbReference type="InterPro" id="IPR045861">
    <property type="entry name" value="CorA_cytoplasmic_dom"/>
</dbReference>
<evidence type="ECO:0000313" key="13">
    <source>
        <dbReference type="Proteomes" id="UP000266693"/>
    </source>
</evidence>
<organism evidence="12 13">
    <name type="scientific">Sphingomonas gilva</name>
    <dbReference type="NCBI Taxonomy" id="2305907"/>
    <lineage>
        <taxon>Bacteria</taxon>
        <taxon>Pseudomonadati</taxon>
        <taxon>Pseudomonadota</taxon>
        <taxon>Alphaproteobacteria</taxon>
        <taxon>Sphingomonadales</taxon>
        <taxon>Sphingomonadaceae</taxon>
        <taxon>Sphingomonas</taxon>
    </lineage>
</organism>
<dbReference type="InterPro" id="IPR002523">
    <property type="entry name" value="MgTranspt_CorA/ZnTranspt_ZntB"/>
</dbReference>
<dbReference type="GO" id="GO:0015087">
    <property type="term" value="F:cobalt ion transmembrane transporter activity"/>
    <property type="evidence" value="ECO:0007669"/>
    <property type="project" value="TreeGrafter"/>
</dbReference>
<dbReference type="Pfam" id="PF01544">
    <property type="entry name" value="CorA"/>
    <property type="match status" value="1"/>
</dbReference>
<evidence type="ECO:0000256" key="10">
    <source>
        <dbReference type="ARBA" id="ARBA00023136"/>
    </source>
</evidence>
<evidence type="ECO:0000256" key="8">
    <source>
        <dbReference type="ARBA" id="ARBA00022989"/>
    </source>
</evidence>
<reference evidence="12 13" key="1">
    <citation type="submission" date="2018-08" db="EMBL/GenBank/DDBJ databases">
        <title>The multiple taxonomic identification of Sphingomonas gilva.</title>
        <authorList>
            <person name="Zhu D."/>
            <person name="Zheng S."/>
        </authorList>
    </citation>
    <scope>NUCLEOTIDE SEQUENCE [LARGE SCALE GENOMIC DNA]</scope>
    <source>
        <strain evidence="12 13">ZDH117</strain>
    </source>
</reference>
<dbReference type="PANTHER" id="PTHR46494:SF3">
    <property type="entry name" value="ZINC TRANSPORT PROTEIN ZNTB"/>
    <property type="match status" value="1"/>
</dbReference>
<evidence type="ECO:0000256" key="7">
    <source>
        <dbReference type="ARBA" id="ARBA00022833"/>
    </source>
</evidence>
<feature type="transmembrane region" description="Helical" evidence="11">
    <location>
        <begin position="256"/>
        <end position="277"/>
    </location>
</feature>
<dbReference type="EMBL" id="QWLV01000003">
    <property type="protein sequence ID" value="RHW17707.1"/>
    <property type="molecule type" value="Genomic_DNA"/>
</dbReference>
<proteinExistence type="inferred from homology"/>
<comment type="similarity">
    <text evidence="2">Belongs to the CorA metal ion transporter (MIT) (TC 1.A.35) family.</text>
</comment>
<keyword evidence="6 11" id="KW-0812">Transmembrane</keyword>
<comment type="caution">
    <text evidence="12">The sequence shown here is derived from an EMBL/GenBank/DDBJ whole genome shotgun (WGS) entry which is preliminary data.</text>
</comment>
<dbReference type="Proteomes" id="UP000266693">
    <property type="component" value="Unassembled WGS sequence"/>
</dbReference>
<keyword evidence="5" id="KW-0997">Cell inner membrane</keyword>
<evidence type="ECO:0000256" key="3">
    <source>
        <dbReference type="ARBA" id="ARBA00022448"/>
    </source>
</evidence>
<keyword evidence="9" id="KW-0406">Ion transport</keyword>
<dbReference type="AlphaFoldDB" id="A0A396RMP0"/>
<dbReference type="Gene3D" id="3.30.460.20">
    <property type="entry name" value="CorA soluble domain-like"/>
    <property type="match status" value="1"/>
</dbReference>
<keyword evidence="3" id="KW-0813">Transport</keyword>
<evidence type="ECO:0000256" key="5">
    <source>
        <dbReference type="ARBA" id="ARBA00022519"/>
    </source>
</evidence>
<dbReference type="GO" id="GO:0000287">
    <property type="term" value="F:magnesium ion binding"/>
    <property type="evidence" value="ECO:0007669"/>
    <property type="project" value="TreeGrafter"/>
</dbReference>